<organism evidence="2 3">
    <name type="scientific">Simiduia aestuariiviva</name>
    <dbReference type="NCBI Taxonomy" id="1510459"/>
    <lineage>
        <taxon>Bacteria</taxon>
        <taxon>Pseudomonadati</taxon>
        <taxon>Pseudomonadota</taxon>
        <taxon>Gammaproteobacteria</taxon>
        <taxon>Cellvibrionales</taxon>
        <taxon>Cellvibrionaceae</taxon>
        <taxon>Simiduia</taxon>
    </lineage>
</organism>
<dbReference type="SUPFAM" id="SSF50800">
    <property type="entry name" value="PK beta-barrel domain-like"/>
    <property type="match status" value="1"/>
</dbReference>
<sequence>MAITVTDLFIYPVKSLRGLRLERASLDIRGLADDRRWMIIDQHQRFVTQRTLPALVTIHTHLTDDGLWLQSPDSECRVSKIFSGDPTPITAHIWSDEVQVLDEGPAVGQWLTEVLKHTSPLRLVRLSDQPRPRAKPEYLGPAHTVFADMAPLLIANQASLDALNHALVDGTEAPVPMDRFRPNIVLTGLNAFSEHRIARLRHSDFSLALAYPCERCVVTTVDQTTGQRHPQGEPFPTLTRLNPMPAYGSGAHAKPANLKAPAFAENAYLTGAERGLLMVGDRLWVDELRTLESPPNALG</sequence>
<dbReference type="RefSeq" id="WP_183910541.1">
    <property type="nucleotide sequence ID" value="NZ_JACHXZ010000003.1"/>
</dbReference>
<dbReference type="GO" id="GO:0003824">
    <property type="term" value="F:catalytic activity"/>
    <property type="evidence" value="ECO:0007669"/>
    <property type="project" value="InterPro"/>
</dbReference>
<evidence type="ECO:0000313" key="2">
    <source>
        <dbReference type="EMBL" id="MBB3169047.1"/>
    </source>
</evidence>
<comment type="caution">
    <text evidence="2">The sequence shown here is derived from an EMBL/GenBank/DDBJ whole genome shotgun (WGS) entry which is preliminary data.</text>
</comment>
<evidence type="ECO:0000313" key="3">
    <source>
        <dbReference type="Proteomes" id="UP000559987"/>
    </source>
</evidence>
<dbReference type="GO" id="GO:0030151">
    <property type="term" value="F:molybdenum ion binding"/>
    <property type="evidence" value="ECO:0007669"/>
    <property type="project" value="InterPro"/>
</dbReference>
<accession>A0A839UUJ3</accession>
<proteinExistence type="predicted"/>
<keyword evidence="3" id="KW-1185">Reference proteome</keyword>
<dbReference type="InterPro" id="IPR011037">
    <property type="entry name" value="Pyrv_Knase-like_insert_dom_sf"/>
</dbReference>
<dbReference type="InterPro" id="IPR005302">
    <property type="entry name" value="MoCF_Sase_C"/>
</dbReference>
<dbReference type="Proteomes" id="UP000559987">
    <property type="component" value="Unassembled WGS sequence"/>
</dbReference>
<dbReference type="InterPro" id="IPR005303">
    <property type="entry name" value="MOCOS_middle"/>
</dbReference>
<dbReference type="AlphaFoldDB" id="A0A839UUJ3"/>
<dbReference type="Pfam" id="PF03473">
    <property type="entry name" value="MOSC"/>
    <property type="match status" value="1"/>
</dbReference>
<protein>
    <recommendedName>
        <fullName evidence="1">MOSC domain-containing protein</fullName>
    </recommendedName>
</protein>
<dbReference type="PROSITE" id="PS51340">
    <property type="entry name" value="MOSC"/>
    <property type="match status" value="1"/>
</dbReference>
<evidence type="ECO:0000259" key="1">
    <source>
        <dbReference type="PROSITE" id="PS51340"/>
    </source>
</evidence>
<feature type="domain" description="MOSC" evidence="1">
    <location>
        <begin position="124"/>
        <end position="286"/>
    </location>
</feature>
<dbReference type="Pfam" id="PF03476">
    <property type="entry name" value="MOSC_N"/>
    <property type="match status" value="1"/>
</dbReference>
<dbReference type="EMBL" id="JACHXZ010000003">
    <property type="protein sequence ID" value="MBB3169047.1"/>
    <property type="molecule type" value="Genomic_DNA"/>
</dbReference>
<name>A0A839UUJ3_9GAMM</name>
<dbReference type="GO" id="GO:0030170">
    <property type="term" value="F:pyridoxal phosphate binding"/>
    <property type="evidence" value="ECO:0007669"/>
    <property type="project" value="InterPro"/>
</dbReference>
<reference evidence="2 3" key="1">
    <citation type="submission" date="2020-08" db="EMBL/GenBank/DDBJ databases">
        <title>Genomic Encyclopedia of Type Strains, Phase III (KMG-III): the genomes of soil and plant-associated and newly described type strains.</title>
        <authorList>
            <person name="Whitman W."/>
        </authorList>
    </citation>
    <scope>NUCLEOTIDE SEQUENCE [LARGE SCALE GENOMIC DNA]</scope>
    <source>
        <strain evidence="2 3">CECT 8571</strain>
    </source>
</reference>
<gene>
    <name evidence="2" type="ORF">FHS30_002255</name>
</gene>
<dbReference type="PANTHER" id="PTHR14237">
    <property type="entry name" value="MOLYBDOPTERIN COFACTOR SULFURASE MOSC"/>
    <property type="match status" value="1"/>
</dbReference>
<dbReference type="PANTHER" id="PTHR14237:SF19">
    <property type="entry name" value="MITOCHONDRIAL AMIDOXIME REDUCING COMPONENT 1"/>
    <property type="match status" value="1"/>
</dbReference>
<dbReference type="SUPFAM" id="SSF141673">
    <property type="entry name" value="MOSC N-terminal domain-like"/>
    <property type="match status" value="1"/>
</dbReference>